<name>A0A3P7RYN4_9FIRM</name>
<protein>
    <submittedName>
        <fullName evidence="1">Uncharacterized protein</fullName>
    </submittedName>
</protein>
<dbReference type="Proteomes" id="UP000279029">
    <property type="component" value="Chromosome"/>
</dbReference>
<keyword evidence="2" id="KW-1185">Reference proteome</keyword>
<proteinExistence type="predicted"/>
<dbReference type="AlphaFoldDB" id="A0A3P7RYN4"/>
<evidence type="ECO:0000313" key="2">
    <source>
        <dbReference type="Proteomes" id="UP000279029"/>
    </source>
</evidence>
<dbReference type="RefSeq" id="WP_125137097.1">
    <property type="nucleotide sequence ID" value="NZ_LR130778.1"/>
</dbReference>
<dbReference type="OrthoDB" id="43591at2"/>
<dbReference type="EMBL" id="LR130778">
    <property type="protein sequence ID" value="VDN47856.1"/>
    <property type="molecule type" value="Genomic_DNA"/>
</dbReference>
<evidence type="ECO:0000313" key="1">
    <source>
        <dbReference type="EMBL" id="VDN47856.1"/>
    </source>
</evidence>
<gene>
    <name evidence="1" type="ORF">PATL70BA_1978</name>
</gene>
<sequence length="209" mass="23517">MNIESIEKYLQKVQSVLGCKITLDQEDKISEIHIVSDLRRSPKQILRDIEAIMISEFDINIDYKKVSIAQIQSGSLKLDQDPRLKLKLIEYNNNGSNVTVKVALEKQGEVYESELLGVHTANNFKRLIGAVVLKAVEKYCDATDIFVFEDVKKVHLANMEVMVVAMTSVFNGSEEIFTGTAKIQNDSNEAIARATLDAVNRHILHLDLI</sequence>
<dbReference type="KEGG" id="cbar:PATL70BA_1978"/>
<accession>A0A3P7RYN4</accession>
<organism evidence="1 2">
    <name type="scientific">Petrocella atlantisensis</name>
    <dbReference type="NCBI Taxonomy" id="2173034"/>
    <lineage>
        <taxon>Bacteria</taxon>
        <taxon>Bacillati</taxon>
        <taxon>Bacillota</taxon>
        <taxon>Clostridia</taxon>
        <taxon>Lachnospirales</taxon>
        <taxon>Vallitaleaceae</taxon>
        <taxon>Petrocella</taxon>
    </lineage>
</organism>
<reference evidence="1 2" key="1">
    <citation type="submission" date="2018-09" db="EMBL/GenBank/DDBJ databases">
        <authorList>
            <person name="Postec A."/>
        </authorList>
    </citation>
    <scope>NUCLEOTIDE SEQUENCE [LARGE SCALE GENOMIC DNA]</scope>
    <source>
        <strain evidence="1">70B-A</strain>
    </source>
</reference>